<proteinExistence type="predicted"/>
<accession>A0AAE4C2R4</accession>
<gene>
    <name evidence="1" type="ORF">J2787_002228</name>
</gene>
<reference evidence="1" key="1">
    <citation type="submission" date="2023-07" db="EMBL/GenBank/DDBJ databases">
        <title>Sorghum-associated microbial communities from plants grown in Nebraska, USA.</title>
        <authorList>
            <person name="Schachtman D."/>
        </authorList>
    </citation>
    <scope>NUCLEOTIDE SEQUENCE</scope>
    <source>
        <strain evidence="1">DS2360</strain>
    </source>
</reference>
<organism evidence="1 2">
    <name type="scientific">Chryseobacterium rhizosphaerae</name>
    <dbReference type="NCBI Taxonomy" id="395937"/>
    <lineage>
        <taxon>Bacteria</taxon>
        <taxon>Pseudomonadati</taxon>
        <taxon>Bacteroidota</taxon>
        <taxon>Flavobacteriia</taxon>
        <taxon>Flavobacteriales</taxon>
        <taxon>Weeksellaceae</taxon>
        <taxon>Chryseobacterium group</taxon>
        <taxon>Chryseobacterium</taxon>
    </lineage>
</organism>
<dbReference type="RefSeq" id="WP_309946304.1">
    <property type="nucleotide sequence ID" value="NZ_JAVDQY010000002.1"/>
</dbReference>
<comment type="caution">
    <text evidence="1">The sequence shown here is derived from an EMBL/GenBank/DDBJ whole genome shotgun (WGS) entry which is preliminary data.</text>
</comment>
<dbReference type="Proteomes" id="UP001184861">
    <property type="component" value="Unassembled WGS sequence"/>
</dbReference>
<dbReference type="AlphaFoldDB" id="A0AAE4C2R4"/>
<dbReference type="EMBL" id="JAVDQY010000002">
    <property type="protein sequence ID" value="MDR6526848.1"/>
    <property type="molecule type" value="Genomic_DNA"/>
</dbReference>
<evidence type="ECO:0000313" key="1">
    <source>
        <dbReference type="EMBL" id="MDR6526848.1"/>
    </source>
</evidence>
<evidence type="ECO:0000313" key="2">
    <source>
        <dbReference type="Proteomes" id="UP001184861"/>
    </source>
</evidence>
<sequence length="278" mass="31916">MSQKVELKAVTDSSQVFKGAISGVPVTMQLNYNGVVDCHQYQHFVEGWYYYDKYQKKIPLTGIYDLGVLYLYNFGNKHTLYAKELRKVITSPRKVEKTDSIARTLKPKEALVFERNNTKQEVSGTFYMGKQSQPAILYTSNPTIYRYNNYLLLPDNKKLNTFDFMNRLGGNTLVSTSAYSTGNRVLLYFENLSNFNFCGMCGASDGEKGYRVLYFTKNWNYKNYEEFLTESCLEGISETQKIKTKDPNILQYNVKKSYASAPYILTVDVKNASVSKSK</sequence>
<name>A0AAE4C2R4_9FLAO</name>
<protein>
    <submittedName>
        <fullName evidence="1">Uncharacterized protein</fullName>
    </submittedName>
</protein>